<dbReference type="Proteomes" id="UP001447188">
    <property type="component" value="Unassembled WGS sequence"/>
</dbReference>
<feature type="compositionally biased region" description="Low complexity" evidence="1">
    <location>
        <begin position="1"/>
        <end position="13"/>
    </location>
</feature>
<evidence type="ECO:0000313" key="2">
    <source>
        <dbReference type="EMBL" id="KAL0636692.1"/>
    </source>
</evidence>
<feature type="compositionally biased region" description="Basic and acidic residues" evidence="1">
    <location>
        <begin position="35"/>
        <end position="45"/>
    </location>
</feature>
<proteinExistence type="predicted"/>
<name>A0ABR3GLA1_9PEZI</name>
<organism evidence="2 3">
    <name type="scientific">Discina gigas</name>
    <dbReference type="NCBI Taxonomy" id="1032678"/>
    <lineage>
        <taxon>Eukaryota</taxon>
        <taxon>Fungi</taxon>
        <taxon>Dikarya</taxon>
        <taxon>Ascomycota</taxon>
        <taxon>Pezizomycotina</taxon>
        <taxon>Pezizomycetes</taxon>
        <taxon>Pezizales</taxon>
        <taxon>Discinaceae</taxon>
        <taxon>Discina</taxon>
    </lineage>
</organism>
<feature type="region of interest" description="Disordered" evidence="1">
    <location>
        <begin position="1"/>
        <end position="53"/>
    </location>
</feature>
<evidence type="ECO:0000313" key="3">
    <source>
        <dbReference type="Proteomes" id="UP001447188"/>
    </source>
</evidence>
<accession>A0ABR3GLA1</accession>
<protein>
    <submittedName>
        <fullName evidence="2">Uncharacterized protein</fullName>
    </submittedName>
</protein>
<sequence>MAGAARGGTANAGWRTLNYGTLAPGDGSGNGAGKCEGEGGHENGHDYQGGTHN</sequence>
<keyword evidence="3" id="KW-1185">Reference proteome</keyword>
<reference evidence="2 3" key="1">
    <citation type="submission" date="2024-02" db="EMBL/GenBank/DDBJ databases">
        <title>Discinaceae phylogenomics.</title>
        <authorList>
            <person name="Dirks A.C."/>
            <person name="James T.Y."/>
        </authorList>
    </citation>
    <scope>NUCLEOTIDE SEQUENCE [LARGE SCALE GENOMIC DNA]</scope>
    <source>
        <strain evidence="2 3">ACD0624</strain>
    </source>
</reference>
<evidence type="ECO:0000256" key="1">
    <source>
        <dbReference type="SAM" id="MobiDB-lite"/>
    </source>
</evidence>
<gene>
    <name evidence="2" type="ORF">Q9L58_004300</name>
</gene>
<dbReference type="EMBL" id="JBBBZM010000045">
    <property type="protein sequence ID" value="KAL0636692.1"/>
    <property type="molecule type" value="Genomic_DNA"/>
</dbReference>
<comment type="caution">
    <text evidence="2">The sequence shown here is derived from an EMBL/GenBank/DDBJ whole genome shotgun (WGS) entry which is preliminary data.</text>
</comment>